<comment type="caution">
    <text evidence="3">The sequence shown here is derived from an EMBL/GenBank/DDBJ whole genome shotgun (WGS) entry which is preliminary data.</text>
</comment>
<reference evidence="3 4" key="1">
    <citation type="submission" date="2024-09" db="EMBL/GenBank/DDBJ databases">
        <authorList>
            <person name="Sun Q."/>
            <person name="Mori K."/>
        </authorList>
    </citation>
    <scope>NUCLEOTIDE SEQUENCE [LARGE SCALE GENOMIC DNA]</scope>
    <source>
        <strain evidence="3 4">CGMCC 1.15906</strain>
    </source>
</reference>
<dbReference type="RefSeq" id="WP_380055037.1">
    <property type="nucleotide sequence ID" value="NZ_JBHLTC010000039.1"/>
</dbReference>
<protein>
    <recommendedName>
        <fullName evidence="5">Transmembrane protein</fullName>
    </recommendedName>
</protein>
<organism evidence="3 4">
    <name type="scientific">Kribbella deserti</name>
    <dbReference type="NCBI Taxonomy" id="1926257"/>
    <lineage>
        <taxon>Bacteria</taxon>
        <taxon>Bacillati</taxon>
        <taxon>Actinomycetota</taxon>
        <taxon>Actinomycetes</taxon>
        <taxon>Propionibacteriales</taxon>
        <taxon>Kribbellaceae</taxon>
        <taxon>Kribbella</taxon>
    </lineage>
</organism>
<dbReference type="Proteomes" id="UP001589890">
    <property type="component" value="Unassembled WGS sequence"/>
</dbReference>
<feature type="transmembrane region" description="Helical" evidence="2">
    <location>
        <begin position="218"/>
        <end position="239"/>
    </location>
</feature>
<feature type="compositionally biased region" description="Basic and acidic residues" evidence="1">
    <location>
        <begin position="130"/>
        <end position="140"/>
    </location>
</feature>
<evidence type="ECO:0008006" key="5">
    <source>
        <dbReference type="Google" id="ProtNLM"/>
    </source>
</evidence>
<feature type="compositionally biased region" description="Low complexity" evidence="1">
    <location>
        <begin position="149"/>
        <end position="189"/>
    </location>
</feature>
<keyword evidence="2" id="KW-0472">Membrane</keyword>
<dbReference type="EMBL" id="JBHLTC010000039">
    <property type="protein sequence ID" value="MFC0628555.1"/>
    <property type="molecule type" value="Genomic_DNA"/>
</dbReference>
<evidence type="ECO:0000256" key="1">
    <source>
        <dbReference type="SAM" id="MobiDB-lite"/>
    </source>
</evidence>
<evidence type="ECO:0000313" key="3">
    <source>
        <dbReference type="EMBL" id="MFC0628555.1"/>
    </source>
</evidence>
<accession>A0ABV6QVN4</accession>
<evidence type="ECO:0000313" key="4">
    <source>
        <dbReference type="Proteomes" id="UP001589890"/>
    </source>
</evidence>
<name>A0ABV6QVN4_9ACTN</name>
<feature type="region of interest" description="Disordered" evidence="1">
    <location>
        <begin position="1"/>
        <end position="198"/>
    </location>
</feature>
<feature type="transmembrane region" description="Helical" evidence="2">
    <location>
        <begin position="277"/>
        <end position="294"/>
    </location>
</feature>
<keyword evidence="2" id="KW-0812">Transmembrane</keyword>
<feature type="compositionally biased region" description="Low complexity" evidence="1">
    <location>
        <begin position="101"/>
        <end position="114"/>
    </location>
</feature>
<keyword evidence="4" id="KW-1185">Reference proteome</keyword>
<sequence>MAEQTGADGAEAVPSLDKAVSKQRGPLPNPDARNRNSTGRRPSSPAPKKTSDDEPGRISGARRGRPPVQADRVRTEEPTPAEEMDNVALRNKAGKTAESQTPGTTAADDPATPGSVKADSVKAGTAPVAEPERPADDDTRTTQLKPMVAAESKPTAATAASTSSTASSAPAGSGATKTATVKTVTAKSPGGDKGGKGKAALTAVGSGVARIRNLIASLVWLAAVLCAAVLALGALFTALDQANQSNEIVRWVLERGHDLVGPFADVFRLETAKNTLLVNWGIAALVYLIAGKILERVIRP</sequence>
<evidence type="ECO:0000256" key="2">
    <source>
        <dbReference type="SAM" id="Phobius"/>
    </source>
</evidence>
<proteinExistence type="predicted"/>
<gene>
    <name evidence="3" type="ORF">ACFFGN_31085</name>
</gene>
<keyword evidence="2" id="KW-1133">Transmembrane helix</keyword>